<dbReference type="InterPro" id="IPR008217">
    <property type="entry name" value="Ccc1_fam"/>
</dbReference>
<proteinExistence type="inferred from homology"/>
<evidence type="ECO:0000256" key="8">
    <source>
        <dbReference type="ARBA" id="ARBA00044464"/>
    </source>
</evidence>
<keyword evidence="3" id="KW-0408">Iron</keyword>
<evidence type="ECO:0000256" key="2">
    <source>
        <dbReference type="ARBA" id="ARBA00007049"/>
    </source>
</evidence>
<comment type="similarity">
    <text evidence="2 9">Belongs to the CCC1 family.</text>
</comment>
<dbReference type="Pfam" id="PF01988">
    <property type="entry name" value="VIT1"/>
    <property type="match status" value="1"/>
</dbReference>
<keyword evidence="6 9" id="KW-1133">Transmembrane helix</keyword>
<keyword evidence="9" id="KW-0813">Transport</keyword>
<dbReference type="AlphaFoldDB" id="A0A2D2ANZ9"/>
<evidence type="ECO:0000256" key="1">
    <source>
        <dbReference type="ARBA" id="ARBA00004128"/>
    </source>
</evidence>
<comment type="function">
    <text evidence="9">Vacuolar Fe(2+) uptake transporter.</text>
</comment>
<feature type="transmembrane region" description="Helical" evidence="9">
    <location>
        <begin position="83"/>
        <end position="109"/>
    </location>
</feature>
<organism evidence="10">
    <name type="scientific">Pisum sativum</name>
    <name type="common">Garden pea</name>
    <name type="synonym">Lathyrus oleraceus</name>
    <dbReference type="NCBI Taxonomy" id="3888"/>
    <lineage>
        <taxon>Eukaryota</taxon>
        <taxon>Viridiplantae</taxon>
        <taxon>Streptophyta</taxon>
        <taxon>Embryophyta</taxon>
        <taxon>Tracheophyta</taxon>
        <taxon>Spermatophyta</taxon>
        <taxon>Magnoliopsida</taxon>
        <taxon>eudicotyledons</taxon>
        <taxon>Gunneridae</taxon>
        <taxon>Pentapetalae</taxon>
        <taxon>rosids</taxon>
        <taxon>fabids</taxon>
        <taxon>Fabales</taxon>
        <taxon>Fabaceae</taxon>
        <taxon>Papilionoideae</taxon>
        <taxon>50 kb inversion clade</taxon>
        <taxon>NPAAA clade</taxon>
        <taxon>Hologalegina</taxon>
        <taxon>IRL clade</taxon>
        <taxon>Fabeae</taxon>
        <taxon>Lathyrus</taxon>
    </lineage>
</organism>
<evidence type="ECO:0000256" key="4">
    <source>
        <dbReference type="ARBA" id="ARBA00022554"/>
    </source>
</evidence>
<evidence type="ECO:0000256" key="6">
    <source>
        <dbReference type="ARBA" id="ARBA00022989"/>
    </source>
</evidence>
<feature type="transmembrane region" description="Helical" evidence="9">
    <location>
        <begin position="210"/>
        <end position="229"/>
    </location>
</feature>
<feature type="transmembrane region" description="Helical" evidence="9">
    <location>
        <begin position="177"/>
        <end position="198"/>
    </location>
</feature>
<dbReference type="GO" id="GO:0140315">
    <property type="term" value="F:iron ion sequestering activity"/>
    <property type="evidence" value="ECO:0007669"/>
    <property type="project" value="UniProtKB-UniRule"/>
</dbReference>
<evidence type="ECO:0000256" key="7">
    <source>
        <dbReference type="ARBA" id="ARBA00023136"/>
    </source>
</evidence>
<sequence>MAVSTICDSESLNHVVTNPNPAKEIDGKKIIQVTETNNSNNTDINYWQRAQWLRAAVLGANDGLVSVASLMMGVGAVKKDITAMLVAGFAGLVAGACGMGIGEFVSVYTQYEVEVGQMMREIGTSDRSEKKLENELEKRKSLPNPMQAASASAFSFSIGGLVPLLCGSFISDYKIRVIVMIAISSFALVVFGRVGAVLGKTPKMKASVRFLLGGWMAMAITFGLTKLLAHCSGLDLNI</sequence>
<name>A0A2D2ANZ9_PEA</name>
<accession>A0A2D2ANZ9</accession>
<dbReference type="GO" id="GO:0005381">
    <property type="term" value="F:iron ion transmembrane transporter activity"/>
    <property type="evidence" value="ECO:0007669"/>
    <property type="project" value="UniProtKB-UniRule"/>
</dbReference>
<keyword evidence="7 9" id="KW-0472">Membrane</keyword>
<protein>
    <recommendedName>
        <fullName evidence="9">Vacuolar iron transporter</fullName>
    </recommendedName>
</protein>
<dbReference type="EMBL" id="KY888171">
    <property type="protein sequence ID" value="ATQ39281.1"/>
    <property type="molecule type" value="Genomic_DNA"/>
</dbReference>
<comment type="subcellular location">
    <subcellularLocation>
        <location evidence="1 9">Vacuole membrane</location>
        <topology evidence="1 9">Multi-pass membrane protein</topology>
    </subcellularLocation>
</comment>
<dbReference type="CDD" id="cd02436">
    <property type="entry name" value="Nodulin-21"/>
    <property type="match status" value="1"/>
</dbReference>
<comment type="catalytic activity">
    <reaction evidence="8">
        <text>Fe(2+)(in) = Fe(2+)(out)</text>
        <dbReference type="Rhea" id="RHEA:28486"/>
        <dbReference type="ChEBI" id="CHEBI:29033"/>
    </reaction>
    <physiologicalReaction direction="left-to-right" evidence="8">
        <dbReference type="Rhea" id="RHEA:28487"/>
    </physiologicalReaction>
</comment>
<keyword evidence="5 9" id="KW-0812">Transmembrane</keyword>
<keyword evidence="9" id="KW-0406">Ion transport</keyword>
<dbReference type="PANTHER" id="PTHR31851">
    <property type="entry name" value="FE(2+)/MN(2+) TRANSPORTER PCL1"/>
    <property type="match status" value="1"/>
</dbReference>
<evidence type="ECO:0000256" key="9">
    <source>
        <dbReference type="RuleBase" id="RU369115"/>
    </source>
</evidence>
<dbReference type="GO" id="GO:0030026">
    <property type="term" value="P:intracellular manganese ion homeostasis"/>
    <property type="evidence" value="ECO:0007669"/>
    <property type="project" value="InterPro"/>
</dbReference>
<keyword evidence="4 9" id="KW-0926">Vacuole</keyword>
<gene>
    <name evidence="10" type="primary">Sen1</name>
    <name evidence="10" type="synonym">Sym13</name>
</gene>
<evidence type="ECO:0000313" key="10">
    <source>
        <dbReference type="EMBL" id="ATQ39281.1"/>
    </source>
</evidence>
<feature type="transmembrane region" description="Helical" evidence="9">
    <location>
        <begin position="148"/>
        <end position="171"/>
    </location>
</feature>
<dbReference type="Gramene" id="PSAT_LOCUS31950_t1">
    <property type="protein sequence ID" value="CAL5213676.1"/>
    <property type="gene ID" value="PSAT_LOCUS31950"/>
</dbReference>
<evidence type="ECO:0000256" key="3">
    <source>
        <dbReference type="ARBA" id="ARBA00022496"/>
    </source>
</evidence>
<reference evidence="10" key="1">
    <citation type="journal article" date="2017" name="PLoS ONE">
        <title>Pea Marker Database (PMD) - A new online database combining known pea (Pisum sativum L.) gene-based markers.</title>
        <authorList>
            <person name="Kulaeva O.A."/>
            <person name="Zhernakov A.I."/>
            <person name="Afonin A.M."/>
            <person name="Boikov S.S."/>
            <person name="Sulima A.S."/>
            <person name="Tikhonovich I.A."/>
            <person name="Zhukov V.A."/>
        </authorList>
    </citation>
    <scope>NUCLEOTIDE SEQUENCE</scope>
</reference>
<dbReference type="GO" id="GO:0005774">
    <property type="term" value="C:vacuolar membrane"/>
    <property type="evidence" value="ECO:0007669"/>
    <property type="project" value="UniProtKB-SubCell"/>
</dbReference>
<dbReference type="GO" id="GO:0005384">
    <property type="term" value="F:manganese ion transmembrane transporter activity"/>
    <property type="evidence" value="ECO:0007669"/>
    <property type="project" value="InterPro"/>
</dbReference>
<evidence type="ECO:0000256" key="5">
    <source>
        <dbReference type="ARBA" id="ARBA00022692"/>
    </source>
</evidence>
<keyword evidence="3" id="KW-0410">Iron transport</keyword>
<feature type="transmembrane region" description="Helical" evidence="9">
    <location>
        <begin position="55"/>
        <end position="77"/>
    </location>
</feature>